<feature type="domain" description="Fibronectin type-III" evidence="4">
    <location>
        <begin position="218"/>
        <end position="319"/>
    </location>
</feature>
<gene>
    <name evidence="5" type="ORF">L9F63_016836</name>
</gene>
<comment type="caution">
    <text evidence="5">The sequence shown here is derived from an EMBL/GenBank/DDBJ whole genome shotgun (WGS) entry which is preliminary data.</text>
</comment>
<feature type="domain" description="Fibronectin type-III" evidence="4">
    <location>
        <begin position="13"/>
        <end position="110"/>
    </location>
</feature>
<sequence length="671" mass="76246">MGKTDGFGIVRVKPELVDKSPTVGQREVELNWKLDCALIDGNVVEYHVNLTGISNWVKGFEKPLTVETPFARFINLQPFSTYTVHIAVIGEDGSSDEEYSLVQEFTTAPAKPGKVGHAVAYSFGENWIDLRWEEPYPPTGKLQHYEVRYHSGVTKMLSQTVKTDDCCVLWKKMICTRIGNLKKYVDYNVKISSKNADVYEFGEPEILRVTTKEGVPDPPTDITVLSSYPQGVKLKWSHPNITRGTLLRFEANILLKSTALRRSRMYNKTKKLTVHAVQPDYTLEVNDLYPASEYEMSIYGVTVAKGESSQLKWISSLSDPDIGSHLSVEPDSLTDTTFEITLPQPDEFLTKWSAYILIVSSEDETADYKFAMNFCKQEVKSNILKEAGITDDHKSWIAAEIKPGEREVFTIGDNKTQETDMVFVSFARNRPLTPGGVYQVALVAVNMWNEHYTYSAVKLENTIRTLSEYKPDEGSSVAGWVVAVLLLLCIPPVVFWFIKRRRATNKRKMNVVELKPNDSIIVADAPSVLEPETSVSKLPPSQRFSRRVAIADLEEYVKTGLISGELQRQHELFPRGQTRPWDYGKLPQNKTKNRYGNLVAYDETRVKLKKFPADQFSDYINANYINGYNSPRFYIATQGPKNNTVVDFWRMIWQENVQVIVMLANIIEDTK</sequence>
<evidence type="ECO:0000313" key="6">
    <source>
        <dbReference type="Proteomes" id="UP001233999"/>
    </source>
</evidence>
<dbReference type="Gene3D" id="3.90.190.10">
    <property type="entry name" value="Protein tyrosine phosphatase superfamily"/>
    <property type="match status" value="1"/>
</dbReference>
<reference evidence="5" key="2">
    <citation type="submission" date="2023-05" db="EMBL/GenBank/DDBJ databases">
        <authorList>
            <person name="Fouks B."/>
        </authorList>
    </citation>
    <scope>NUCLEOTIDE SEQUENCE</scope>
    <source>
        <strain evidence="5">Stay&amp;Tobe</strain>
        <tissue evidence="5">Testes</tissue>
    </source>
</reference>
<evidence type="ECO:0000259" key="3">
    <source>
        <dbReference type="PROSITE" id="PS50055"/>
    </source>
</evidence>
<keyword evidence="1" id="KW-0904">Protein phosphatase</keyword>
<dbReference type="SMART" id="SM00194">
    <property type="entry name" value="PTPc"/>
    <property type="match status" value="1"/>
</dbReference>
<feature type="non-terminal residue" evidence="5">
    <location>
        <position position="1"/>
    </location>
</feature>
<evidence type="ECO:0000259" key="4">
    <source>
        <dbReference type="PROSITE" id="PS50853"/>
    </source>
</evidence>
<evidence type="ECO:0000256" key="2">
    <source>
        <dbReference type="SAM" id="Phobius"/>
    </source>
</evidence>
<reference evidence="5" key="1">
    <citation type="journal article" date="2023" name="IScience">
        <title>Live-bearing cockroach genome reveals convergent evolutionary mechanisms linked to viviparity in insects and beyond.</title>
        <authorList>
            <person name="Fouks B."/>
            <person name="Harrison M.C."/>
            <person name="Mikhailova A.A."/>
            <person name="Marchal E."/>
            <person name="English S."/>
            <person name="Carruthers M."/>
            <person name="Jennings E.C."/>
            <person name="Chiamaka E.L."/>
            <person name="Frigard R.A."/>
            <person name="Pippel M."/>
            <person name="Attardo G.M."/>
            <person name="Benoit J.B."/>
            <person name="Bornberg-Bauer E."/>
            <person name="Tobe S.S."/>
        </authorList>
    </citation>
    <scope>NUCLEOTIDE SEQUENCE</scope>
    <source>
        <strain evidence="5">Stay&amp;Tobe</strain>
    </source>
</reference>
<dbReference type="PRINTS" id="PR00700">
    <property type="entry name" value="PRTYPHPHTASE"/>
</dbReference>
<feature type="transmembrane region" description="Helical" evidence="2">
    <location>
        <begin position="477"/>
        <end position="498"/>
    </location>
</feature>
<dbReference type="EMBL" id="JASPKZ010004574">
    <property type="protein sequence ID" value="KAJ9590039.1"/>
    <property type="molecule type" value="Genomic_DNA"/>
</dbReference>
<keyword evidence="2" id="KW-0812">Transmembrane</keyword>
<dbReference type="CDD" id="cd00063">
    <property type="entry name" value="FN3"/>
    <property type="match status" value="2"/>
</dbReference>
<feature type="domain" description="Fibronectin type-III" evidence="4">
    <location>
        <begin position="111"/>
        <end position="214"/>
    </location>
</feature>
<dbReference type="Proteomes" id="UP001233999">
    <property type="component" value="Unassembled WGS sequence"/>
</dbReference>
<dbReference type="GO" id="GO:0004725">
    <property type="term" value="F:protein tyrosine phosphatase activity"/>
    <property type="evidence" value="ECO:0007669"/>
    <property type="project" value="InterPro"/>
</dbReference>
<dbReference type="Gene3D" id="2.60.40.10">
    <property type="entry name" value="Immunoglobulins"/>
    <property type="match status" value="2"/>
</dbReference>
<dbReference type="InterPro" id="IPR003961">
    <property type="entry name" value="FN3_dom"/>
</dbReference>
<dbReference type="InterPro" id="IPR050713">
    <property type="entry name" value="RTP_Phos/Ushers"/>
</dbReference>
<dbReference type="InterPro" id="IPR013783">
    <property type="entry name" value="Ig-like_fold"/>
</dbReference>
<name>A0AAD8EHE8_DIPPU</name>
<accession>A0AAD8EHE8</accession>
<dbReference type="AlphaFoldDB" id="A0AAD8EHE8"/>
<keyword evidence="2" id="KW-0472">Membrane</keyword>
<keyword evidence="1" id="KW-0378">Hydrolase</keyword>
<dbReference type="PROSITE" id="PS50853">
    <property type="entry name" value="FN3"/>
    <property type="match status" value="3"/>
</dbReference>
<dbReference type="InterPro" id="IPR036116">
    <property type="entry name" value="FN3_sf"/>
</dbReference>
<organism evidence="5 6">
    <name type="scientific">Diploptera punctata</name>
    <name type="common">Pacific beetle cockroach</name>
    <dbReference type="NCBI Taxonomy" id="6984"/>
    <lineage>
        <taxon>Eukaryota</taxon>
        <taxon>Metazoa</taxon>
        <taxon>Ecdysozoa</taxon>
        <taxon>Arthropoda</taxon>
        <taxon>Hexapoda</taxon>
        <taxon>Insecta</taxon>
        <taxon>Pterygota</taxon>
        <taxon>Neoptera</taxon>
        <taxon>Polyneoptera</taxon>
        <taxon>Dictyoptera</taxon>
        <taxon>Blattodea</taxon>
        <taxon>Blaberoidea</taxon>
        <taxon>Blaberidae</taxon>
        <taxon>Diplopterinae</taxon>
        <taxon>Diploptera</taxon>
    </lineage>
</organism>
<dbReference type="SUPFAM" id="SSF49265">
    <property type="entry name" value="Fibronectin type III"/>
    <property type="match status" value="2"/>
</dbReference>
<dbReference type="InterPro" id="IPR029021">
    <property type="entry name" value="Prot-tyrosine_phosphatase-like"/>
</dbReference>
<dbReference type="SUPFAM" id="SSF52799">
    <property type="entry name" value="(Phosphotyrosine protein) phosphatases II"/>
    <property type="match status" value="1"/>
</dbReference>
<keyword evidence="6" id="KW-1185">Reference proteome</keyword>
<proteinExistence type="predicted"/>
<keyword evidence="2" id="KW-1133">Transmembrane helix</keyword>
<dbReference type="GO" id="GO:0016020">
    <property type="term" value="C:membrane"/>
    <property type="evidence" value="ECO:0007669"/>
    <property type="project" value="UniProtKB-SubCell"/>
</dbReference>
<dbReference type="Pfam" id="PF00102">
    <property type="entry name" value="Y_phosphatase"/>
    <property type="match status" value="1"/>
</dbReference>
<protein>
    <submittedName>
        <fullName evidence="5">Uncharacterized protein</fullName>
    </submittedName>
</protein>
<dbReference type="Pfam" id="PF00041">
    <property type="entry name" value="fn3"/>
    <property type="match status" value="1"/>
</dbReference>
<evidence type="ECO:0000313" key="5">
    <source>
        <dbReference type="EMBL" id="KAJ9590039.1"/>
    </source>
</evidence>
<dbReference type="InterPro" id="IPR000242">
    <property type="entry name" value="PTP_cat"/>
</dbReference>
<feature type="domain" description="Tyrosine-protein phosphatase" evidence="3">
    <location>
        <begin position="562"/>
        <end position="671"/>
    </location>
</feature>
<evidence type="ECO:0000256" key="1">
    <source>
        <dbReference type="ARBA" id="ARBA00022912"/>
    </source>
</evidence>
<dbReference type="SMART" id="SM00060">
    <property type="entry name" value="FN3"/>
    <property type="match status" value="4"/>
</dbReference>
<dbReference type="PANTHER" id="PTHR46957">
    <property type="entry name" value="CYTOKINE RECEPTOR"/>
    <property type="match status" value="1"/>
</dbReference>
<dbReference type="PROSITE" id="PS50055">
    <property type="entry name" value="TYR_PHOSPHATASE_PTP"/>
    <property type="match status" value="1"/>
</dbReference>
<dbReference type="PANTHER" id="PTHR46957:SF3">
    <property type="entry name" value="CYTOKINE RECEPTOR"/>
    <property type="match status" value="1"/>
</dbReference>